<accession>A0A2A6ZAS6</accession>
<name>A0A2A6ZAS6_9FIRM</name>
<proteinExistence type="predicted"/>
<keyword evidence="1" id="KW-0812">Transmembrane</keyword>
<evidence type="ECO:0000313" key="3">
    <source>
        <dbReference type="Proteomes" id="UP000220752"/>
    </source>
</evidence>
<sequence>MKAHRSKKVIIAITIAVVALIILGFFAMRFFTKRGQPSGEIFLYGEEHSVENILEKEFEVWSSRYQNDGVRDLFVELPYYTAEYMNLWMKSDSDDILDSLYQDWAGTAMYSQEVVNFYKRIKNECPETVFHGTDVGHQYDTTGKRFLEYLESIGQQQSELYRLSQENIKQGQYYYQHSDNAYRENTMVENFIREFDSLNGVDVMGIYGSAHTNIEAMDYTTNSVPCMANQLYKKYGNALHTEDLTSLALNNEASRTDTIQIGEKEYTALYFGKVDLSAIFPDYQCREFWRLENAYDDFKDNSTTGNVLPYNNYPMEVETGQVFVIDYTKADGSVVREYHRSDGNTWQGSPATEEFVVD</sequence>
<reference evidence="2 3" key="1">
    <citation type="journal article" date="2017" name="Front. Microbiol.">
        <title>New Insights into the Diversity of the Genus Faecalibacterium.</title>
        <authorList>
            <person name="Benevides L."/>
            <person name="Burman S."/>
            <person name="Martin R."/>
            <person name="Robert V."/>
            <person name="Thomas M."/>
            <person name="Miquel S."/>
            <person name="Chain F."/>
            <person name="Sokol H."/>
            <person name="Bermudez-Humaran L.G."/>
            <person name="Morrison M."/>
            <person name="Langella P."/>
            <person name="Azevedo V.A."/>
            <person name="Chatel J.M."/>
            <person name="Soares S."/>
        </authorList>
    </citation>
    <scope>NUCLEOTIDE SEQUENCE [LARGE SCALE GENOMIC DNA]</scope>
    <source>
        <strain evidence="3">CNCM I-4540</strain>
    </source>
</reference>
<dbReference type="EMBL" id="NMTQ01000030">
    <property type="protein sequence ID" value="PDX58461.1"/>
    <property type="molecule type" value="Genomic_DNA"/>
</dbReference>
<evidence type="ECO:0000256" key="1">
    <source>
        <dbReference type="SAM" id="Phobius"/>
    </source>
</evidence>
<dbReference type="Proteomes" id="UP000220752">
    <property type="component" value="Unassembled WGS sequence"/>
</dbReference>
<gene>
    <name evidence="2" type="ORF">CGS46_08235</name>
</gene>
<keyword evidence="3" id="KW-1185">Reference proteome</keyword>
<dbReference type="AlphaFoldDB" id="A0A2A6ZAS6"/>
<keyword evidence="1" id="KW-1133">Transmembrane helix</keyword>
<evidence type="ECO:0000313" key="2">
    <source>
        <dbReference type="EMBL" id="PDX58461.1"/>
    </source>
</evidence>
<protein>
    <submittedName>
        <fullName evidence="2">Uncharacterized protein</fullName>
    </submittedName>
</protein>
<keyword evidence="1" id="KW-0472">Membrane</keyword>
<organism evidence="2 3">
    <name type="scientific">Faecalibacterium langellae</name>
    <dbReference type="NCBI Taxonomy" id="3435293"/>
    <lineage>
        <taxon>Bacteria</taxon>
        <taxon>Bacillati</taxon>
        <taxon>Bacillota</taxon>
        <taxon>Clostridia</taxon>
        <taxon>Eubacteriales</taxon>
        <taxon>Oscillospiraceae</taxon>
        <taxon>Faecalibacterium</taxon>
    </lineage>
</organism>
<comment type="caution">
    <text evidence="2">The sequence shown here is derived from an EMBL/GenBank/DDBJ whole genome shotgun (WGS) entry which is preliminary data.</text>
</comment>
<feature type="transmembrane region" description="Helical" evidence="1">
    <location>
        <begin position="9"/>
        <end position="31"/>
    </location>
</feature>